<feature type="compositionally biased region" description="Pro residues" evidence="1">
    <location>
        <begin position="212"/>
        <end position="230"/>
    </location>
</feature>
<dbReference type="Proteomes" id="UP001487740">
    <property type="component" value="Unassembled WGS sequence"/>
</dbReference>
<keyword evidence="4" id="KW-1185">Reference proteome</keyword>
<sequence>MMITRQSHDHHIHHKHHHGQKHGQHHAQSHGQPHGQPQAQPHDQPPEARHESPIVPHRNLGFKFDEPLSLDERRQQNEWSGTNKQLPKHHHDHHDHHDHGHGNFNPYYNQISPYPMSPYHHISPYQHMSPYYDHSRPHHSLHHRHGGHKHHSRTSPKHPGHRHPFMNHHHPHDHAYEHAMHNNHHPYHDFPHDSHHQYSHEVSPYLSYIFGHPPPPPPPPPPSPPPPALPPTKTRRMPSPLTKLLPPPPPPPPAKCPMLYSRVGHRCVAIFSVARMTWKDAQHFCDGIFGDLITFTNYDFRHMVDFLKEKGLTSPLWVGGRATPMGWLWVKQLRHMTMGTPFWAVRSNPNSSSETIQAPTANLKEYDQWCAAMDPEDFYYLSDAKCEEKRVPVCELRRGVEVVVAREGQTTTTQRWRVRRG</sequence>
<accession>A0AAW0TTS2</accession>
<evidence type="ECO:0000256" key="1">
    <source>
        <dbReference type="SAM" id="MobiDB-lite"/>
    </source>
</evidence>
<organism evidence="3 4">
    <name type="scientific">Scylla paramamosain</name>
    <name type="common">Mud crab</name>
    <dbReference type="NCBI Taxonomy" id="85552"/>
    <lineage>
        <taxon>Eukaryota</taxon>
        <taxon>Metazoa</taxon>
        <taxon>Ecdysozoa</taxon>
        <taxon>Arthropoda</taxon>
        <taxon>Crustacea</taxon>
        <taxon>Multicrustacea</taxon>
        <taxon>Malacostraca</taxon>
        <taxon>Eumalacostraca</taxon>
        <taxon>Eucarida</taxon>
        <taxon>Decapoda</taxon>
        <taxon>Pleocyemata</taxon>
        <taxon>Brachyura</taxon>
        <taxon>Eubrachyura</taxon>
        <taxon>Portunoidea</taxon>
        <taxon>Portunidae</taxon>
        <taxon>Portuninae</taxon>
        <taxon>Scylla</taxon>
    </lineage>
</organism>
<gene>
    <name evidence="3" type="ORF">O3P69_017027</name>
</gene>
<evidence type="ECO:0000259" key="2">
    <source>
        <dbReference type="PROSITE" id="PS50041"/>
    </source>
</evidence>
<feature type="region of interest" description="Disordered" evidence="1">
    <location>
        <begin position="135"/>
        <end position="163"/>
    </location>
</feature>
<feature type="compositionally biased region" description="Basic residues" evidence="1">
    <location>
        <begin position="8"/>
        <end position="28"/>
    </location>
</feature>
<dbReference type="InterPro" id="IPR016187">
    <property type="entry name" value="CTDL_fold"/>
</dbReference>
<feature type="region of interest" description="Disordered" evidence="1">
    <location>
        <begin position="74"/>
        <end position="100"/>
    </location>
</feature>
<evidence type="ECO:0000313" key="4">
    <source>
        <dbReference type="Proteomes" id="UP001487740"/>
    </source>
</evidence>
<feature type="compositionally biased region" description="Low complexity" evidence="1">
    <location>
        <begin position="29"/>
        <end position="42"/>
    </location>
</feature>
<feature type="region of interest" description="Disordered" evidence="1">
    <location>
        <begin position="1"/>
        <end position="61"/>
    </location>
</feature>
<protein>
    <recommendedName>
        <fullName evidence="2">C-type lectin domain-containing protein</fullName>
    </recommendedName>
</protein>
<name>A0AAW0TTS2_SCYPA</name>
<dbReference type="Gene3D" id="3.10.100.10">
    <property type="entry name" value="Mannose-Binding Protein A, subunit A"/>
    <property type="match status" value="1"/>
</dbReference>
<evidence type="ECO:0000313" key="3">
    <source>
        <dbReference type="EMBL" id="KAK8391090.1"/>
    </source>
</evidence>
<dbReference type="CDD" id="cd00037">
    <property type="entry name" value="CLECT"/>
    <property type="match status" value="1"/>
</dbReference>
<dbReference type="PROSITE" id="PS50041">
    <property type="entry name" value="C_TYPE_LECTIN_2"/>
    <property type="match status" value="1"/>
</dbReference>
<proteinExistence type="predicted"/>
<dbReference type="EMBL" id="JARAKH010000024">
    <property type="protein sequence ID" value="KAK8391090.1"/>
    <property type="molecule type" value="Genomic_DNA"/>
</dbReference>
<feature type="domain" description="C-type lectin" evidence="2">
    <location>
        <begin position="263"/>
        <end position="395"/>
    </location>
</feature>
<dbReference type="InterPro" id="IPR016186">
    <property type="entry name" value="C-type_lectin-like/link_sf"/>
</dbReference>
<reference evidence="3 4" key="1">
    <citation type="submission" date="2023-03" db="EMBL/GenBank/DDBJ databases">
        <title>High-quality genome of Scylla paramamosain provides insights in environmental adaptation.</title>
        <authorList>
            <person name="Zhang L."/>
        </authorList>
    </citation>
    <scope>NUCLEOTIDE SEQUENCE [LARGE SCALE GENOMIC DNA]</scope>
    <source>
        <strain evidence="3">LZ_2023a</strain>
        <tissue evidence="3">Muscle</tissue>
    </source>
</reference>
<comment type="caution">
    <text evidence="3">The sequence shown here is derived from an EMBL/GenBank/DDBJ whole genome shotgun (WGS) entry which is preliminary data.</text>
</comment>
<dbReference type="InterPro" id="IPR001304">
    <property type="entry name" value="C-type_lectin-like"/>
</dbReference>
<dbReference type="Pfam" id="PF00059">
    <property type="entry name" value="Lectin_C"/>
    <property type="match status" value="1"/>
</dbReference>
<dbReference type="SUPFAM" id="SSF56436">
    <property type="entry name" value="C-type lectin-like"/>
    <property type="match status" value="1"/>
</dbReference>
<feature type="region of interest" description="Disordered" evidence="1">
    <location>
        <begin position="209"/>
        <end position="251"/>
    </location>
</feature>
<dbReference type="AlphaFoldDB" id="A0AAW0TTS2"/>
<feature type="compositionally biased region" description="Basic residues" evidence="1">
    <location>
        <begin position="136"/>
        <end position="163"/>
    </location>
</feature>